<dbReference type="Pfam" id="PF00486">
    <property type="entry name" value="Trans_reg_C"/>
    <property type="match status" value="1"/>
</dbReference>
<dbReference type="InterPro" id="IPR001867">
    <property type="entry name" value="OmpR/PhoB-type_DNA-bd"/>
</dbReference>
<feature type="DNA-binding region" description="OmpR/PhoB-type" evidence="2">
    <location>
        <begin position="9"/>
        <end position="107"/>
    </location>
</feature>
<evidence type="ECO:0000259" key="3">
    <source>
        <dbReference type="PROSITE" id="PS51755"/>
    </source>
</evidence>
<dbReference type="PANTHER" id="PTHR47691:SF3">
    <property type="entry name" value="HTH-TYPE TRANSCRIPTIONAL REGULATOR RV0890C-RELATED"/>
    <property type="match status" value="1"/>
</dbReference>
<sequence length="954" mass="99684">MIIGPAQAGDVFSFGPFRLAVGERLLTRDGAPIDLGARALDILVALVSRPNEPVGKRELMAEVWPDVTVEEGSLRFHIAGLRKALGDGQDGARYIATLPGRGYCFVAPVLRSASSSLAAEGAATAGASFTGATFLPARLARMVGREEAVRVLGAQLAATRFVTIVGPGGVGKTTVAAAVAHELLEGFAGAALFVDFGLVTDPRLVPVTVASMLGLPIRSEDPVPGLIAHLRDRRFLLVLDSCEHVIDGAAGLAAEIFRAAPAAHILATSREALRVEGEQVHPLAPLDCPPDDPGLTAAAAGEFSAARLFLERAAASGAPLALSDADAVLVAEICRRLDGVALAIELAAGRVQAYGLRQTAALLDQSLPLSWPGQRNAPLRQRTLQATLDWSYGLLSEAERLVLRRLAVFVGPFTMEAALGVVTGGPVDDAMVFAAIDSLIAKSMVVTRPLGAMMRYRLLDTTRAYALQAEGDGAGRAALAARHAGYHRRWLEQLKAEWPALSNAAERGPYLSAMNNVRAALQWCFGPGGEAGLGIALAAAAAPVFLAMSLLTECDRWSAQAILALDAGTRGGSDEMHLQAARGMALMLMQGGSDAARVALERGLAIAEARGDVAGQLMVLGPLHMFHLRTGAFGTALELARRGAALIGPAEDPAVAALAQFLLGISLNLAGDFPGARTALEAALQHPAGMPSAGLIYLGFEGPNLAGVILARTLWLQGRPIQAADQAARAMREAERMDHPVTLSVVMIWAITVHLWTGDLDRAEALVARFTARAGSHSLGPFLAVGQALGGVIAIRRGDAEVGVAALRPALATLREARYEVLTTSLEIALAEGLAATGRAADGLALADAAVRRIEACGDLVYMAELLRMKGRLLAALQRMEDAEACFGQSLDWARRQAAPAWELRTATDLAALLAGQGRNGEAAALLCPVVERFTEGAETADLQAAGRLLATLA</sequence>
<dbReference type="AlphaFoldDB" id="A0A952KHN3"/>
<dbReference type="EMBL" id="JAEKLZ010000190">
    <property type="protein sequence ID" value="MBW8725916.1"/>
    <property type="molecule type" value="Genomic_DNA"/>
</dbReference>
<reference evidence="4" key="1">
    <citation type="submission" date="2020-06" db="EMBL/GenBank/DDBJ databases">
        <title>Stable isotope informed genome-resolved metagenomics uncovers potential trophic interactions in rhizosphere soil.</title>
        <authorList>
            <person name="Starr E.P."/>
            <person name="Shi S."/>
            <person name="Blazewicz S.J."/>
            <person name="Koch B.J."/>
            <person name="Probst A.J."/>
            <person name="Hungate B.A."/>
            <person name="Pett-Ridge J."/>
            <person name="Firestone M.K."/>
            <person name="Banfield J.F."/>
        </authorList>
    </citation>
    <scope>NUCLEOTIDE SEQUENCE</scope>
    <source>
        <strain evidence="4">YM_69_17</strain>
    </source>
</reference>
<evidence type="ECO:0000313" key="4">
    <source>
        <dbReference type="EMBL" id="MBW8725916.1"/>
    </source>
</evidence>
<organism evidence="4 5">
    <name type="scientific">Inquilinus limosus</name>
    <dbReference type="NCBI Taxonomy" id="171674"/>
    <lineage>
        <taxon>Bacteria</taxon>
        <taxon>Pseudomonadati</taxon>
        <taxon>Pseudomonadota</taxon>
        <taxon>Alphaproteobacteria</taxon>
        <taxon>Rhodospirillales</taxon>
        <taxon>Rhodospirillaceae</taxon>
        <taxon>Inquilinus</taxon>
    </lineage>
</organism>
<dbReference type="PRINTS" id="PR00364">
    <property type="entry name" value="DISEASERSIST"/>
</dbReference>
<evidence type="ECO:0000256" key="1">
    <source>
        <dbReference type="ARBA" id="ARBA00023125"/>
    </source>
</evidence>
<dbReference type="SMART" id="SM00862">
    <property type="entry name" value="Trans_reg_C"/>
    <property type="match status" value="1"/>
</dbReference>
<dbReference type="Gene3D" id="3.40.50.300">
    <property type="entry name" value="P-loop containing nucleotide triphosphate hydrolases"/>
    <property type="match status" value="1"/>
</dbReference>
<evidence type="ECO:0000256" key="2">
    <source>
        <dbReference type="PROSITE-ProRule" id="PRU01091"/>
    </source>
</evidence>
<dbReference type="PROSITE" id="PS51755">
    <property type="entry name" value="OMPR_PHOB"/>
    <property type="match status" value="1"/>
</dbReference>
<dbReference type="SUPFAM" id="SSF46894">
    <property type="entry name" value="C-terminal effector domain of the bipartite response regulators"/>
    <property type="match status" value="1"/>
</dbReference>
<dbReference type="Proteomes" id="UP000700706">
    <property type="component" value="Unassembled WGS sequence"/>
</dbReference>
<dbReference type="GO" id="GO:0003677">
    <property type="term" value="F:DNA binding"/>
    <property type="evidence" value="ECO:0007669"/>
    <property type="project" value="UniProtKB-UniRule"/>
</dbReference>
<dbReference type="GO" id="GO:0000160">
    <property type="term" value="P:phosphorelay signal transduction system"/>
    <property type="evidence" value="ECO:0007669"/>
    <property type="project" value="InterPro"/>
</dbReference>
<dbReference type="InterPro" id="IPR011990">
    <property type="entry name" value="TPR-like_helical_dom_sf"/>
</dbReference>
<feature type="domain" description="OmpR/PhoB-type" evidence="3">
    <location>
        <begin position="9"/>
        <end position="107"/>
    </location>
</feature>
<keyword evidence="1 2" id="KW-0238">DNA-binding</keyword>
<dbReference type="PANTHER" id="PTHR47691">
    <property type="entry name" value="REGULATOR-RELATED"/>
    <property type="match status" value="1"/>
</dbReference>
<name>A0A952KHN3_9PROT</name>
<dbReference type="InterPro" id="IPR027417">
    <property type="entry name" value="P-loop_NTPase"/>
</dbReference>
<dbReference type="Gene3D" id="1.25.40.10">
    <property type="entry name" value="Tetratricopeptide repeat domain"/>
    <property type="match status" value="1"/>
</dbReference>
<dbReference type="SUPFAM" id="SSF48452">
    <property type="entry name" value="TPR-like"/>
    <property type="match status" value="1"/>
</dbReference>
<dbReference type="Gene3D" id="1.10.10.10">
    <property type="entry name" value="Winged helix-like DNA-binding domain superfamily/Winged helix DNA-binding domain"/>
    <property type="match status" value="1"/>
</dbReference>
<accession>A0A952KHN3</accession>
<gene>
    <name evidence="4" type="ORF">JF625_12280</name>
</gene>
<dbReference type="GO" id="GO:0006355">
    <property type="term" value="P:regulation of DNA-templated transcription"/>
    <property type="evidence" value="ECO:0007669"/>
    <property type="project" value="InterPro"/>
</dbReference>
<dbReference type="InterPro" id="IPR036388">
    <property type="entry name" value="WH-like_DNA-bd_sf"/>
</dbReference>
<dbReference type="Pfam" id="PF25872">
    <property type="entry name" value="HTH_77"/>
    <property type="match status" value="1"/>
</dbReference>
<dbReference type="InterPro" id="IPR016032">
    <property type="entry name" value="Sig_transdc_resp-reg_C-effctor"/>
</dbReference>
<dbReference type="InterPro" id="IPR058852">
    <property type="entry name" value="HTH_77"/>
</dbReference>
<protein>
    <submittedName>
        <fullName evidence="4">Winged helix-turn-helix domain-containing protein</fullName>
    </submittedName>
</protein>
<dbReference type="CDD" id="cd00383">
    <property type="entry name" value="trans_reg_C"/>
    <property type="match status" value="1"/>
</dbReference>
<comment type="caution">
    <text evidence="4">The sequence shown here is derived from an EMBL/GenBank/DDBJ whole genome shotgun (WGS) entry which is preliminary data.</text>
</comment>
<dbReference type="SUPFAM" id="SSF52540">
    <property type="entry name" value="P-loop containing nucleoside triphosphate hydrolases"/>
    <property type="match status" value="1"/>
</dbReference>
<evidence type="ECO:0000313" key="5">
    <source>
        <dbReference type="Proteomes" id="UP000700706"/>
    </source>
</evidence>
<proteinExistence type="predicted"/>